<name>A0AAV4X3W2_CAEEX</name>
<evidence type="ECO:0008006" key="3">
    <source>
        <dbReference type="Google" id="ProtNLM"/>
    </source>
</evidence>
<comment type="caution">
    <text evidence="1">The sequence shown here is derived from an EMBL/GenBank/DDBJ whole genome shotgun (WGS) entry which is preliminary data.</text>
</comment>
<organism evidence="1 2">
    <name type="scientific">Caerostris extrusa</name>
    <name type="common">Bark spider</name>
    <name type="synonym">Caerostris bankana</name>
    <dbReference type="NCBI Taxonomy" id="172846"/>
    <lineage>
        <taxon>Eukaryota</taxon>
        <taxon>Metazoa</taxon>
        <taxon>Ecdysozoa</taxon>
        <taxon>Arthropoda</taxon>
        <taxon>Chelicerata</taxon>
        <taxon>Arachnida</taxon>
        <taxon>Araneae</taxon>
        <taxon>Araneomorphae</taxon>
        <taxon>Entelegynae</taxon>
        <taxon>Araneoidea</taxon>
        <taxon>Araneidae</taxon>
        <taxon>Caerostris</taxon>
    </lineage>
</organism>
<dbReference type="AlphaFoldDB" id="A0AAV4X3W2"/>
<accession>A0AAV4X3W2</accession>
<evidence type="ECO:0000313" key="2">
    <source>
        <dbReference type="Proteomes" id="UP001054945"/>
    </source>
</evidence>
<dbReference type="EMBL" id="BPLR01017069">
    <property type="protein sequence ID" value="GIY88469.1"/>
    <property type="molecule type" value="Genomic_DNA"/>
</dbReference>
<protein>
    <recommendedName>
        <fullName evidence="3">Maturase K</fullName>
    </recommendedName>
</protein>
<reference evidence="1 2" key="1">
    <citation type="submission" date="2021-06" db="EMBL/GenBank/DDBJ databases">
        <title>Caerostris extrusa draft genome.</title>
        <authorList>
            <person name="Kono N."/>
            <person name="Arakawa K."/>
        </authorList>
    </citation>
    <scope>NUCLEOTIDE SEQUENCE [LARGE SCALE GENOMIC DNA]</scope>
</reference>
<gene>
    <name evidence="1" type="ORF">CEXT_639321</name>
</gene>
<evidence type="ECO:0000313" key="1">
    <source>
        <dbReference type="EMBL" id="GIY88469.1"/>
    </source>
</evidence>
<keyword evidence="2" id="KW-1185">Reference proteome</keyword>
<dbReference type="Proteomes" id="UP001054945">
    <property type="component" value="Unassembled WGS sequence"/>
</dbReference>
<sequence length="106" mass="12185">MHWFYKAEFNQNLFSNFSHKAKVDIQQLYPSNLVASSSSSNIHDILQQIKLYSLVLLQNLTKPSNHQPHKAKVDIQQLYLSSLIASSSNSNLHDILQQIKLYSFVP</sequence>
<proteinExistence type="predicted"/>